<evidence type="ECO:0000313" key="3">
    <source>
        <dbReference type="Proteomes" id="UP000606786"/>
    </source>
</evidence>
<protein>
    <submittedName>
        <fullName evidence="2">(Mediterranean fruit fly) hypothetical protein</fullName>
    </submittedName>
</protein>
<evidence type="ECO:0000256" key="1">
    <source>
        <dbReference type="SAM" id="Phobius"/>
    </source>
</evidence>
<sequence length="101" mass="11452">MYITSALRVKKYPPTQATIQADYTRSSFVFTPWWRLQSQQPSGTLARLRRVSVSTWRVCIYTYIYICVSVCICITTASPNSYTKAHTPTSVVMKSSSTPIC</sequence>
<feature type="transmembrane region" description="Helical" evidence="1">
    <location>
        <begin position="58"/>
        <end position="78"/>
    </location>
</feature>
<dbReference type="Proteomes" id="UP000606786">
    <property type="component" value="Unassembled WGS sequence"/>
</dbReference>
<proteinExistence type="predicted"/>
<dbReference type="AlphaFoldDB" id="A0A811UM14"/>
<dbReference type="EMBL" id="CAJHJT010000012">
    <property type="protein sequence ID" value="CAD7000232.1"/>
    <property type="molecule type" value="Genomic_DNA"/>
</dbReference>
<reference evidence="2" key="1">
    <citation type="submission" date="2020-11" db="EMBL/GenBank/DDBJ databases">
        <authorList>
            <person name="Whitehead M."/>
        </authorList>
    </citation>
    <scope>NUCLEOTIDE SEQUENCE</scope>
    <source>
        <strain evidence="2">EGII</strain>
    </source>
</reference>
<keyword evidence="1" id="KW-1133">Transmembrane helix</keyword>
<comment type="caution">
    <text evidence="2">The sequence shown here is derived from an EMBL/GenBank/DDBJ whole genome shotgun (WGS) entry which is preliminary data.</text>
</comment>
<keyword evidence="3" id="KW-1185">Reference proteome</keyword>
<name>A0A811UM14_CERCA</name>
<organism evidence="2 3">
    <name type="scientific">Ceratitis capitata</name>
    <name type="common">Mediterranean fruit fly</name>
    <name type="synonym">Tephritis capitata</name>
    <dbReference type="NCBI Taxonomy" id="7213"/>
    <lineage>
        <taxon>Eukaryota</taxon>
        <taxon>Metazoa</taxon>
        <taxon>Ecdysozoa</taxon>
        <taxon>Arthropoda</taxon>
        <taxon>Hexapoda</taxon>
        <taxon>Insecta</taxon>
        <taxon>Pterygota</taxon>
        <taxon>Neoptera</taxon>
        <taxon>Endopterygota</taxon>
        <taxon>Diptera</taxon>
        <taxon>Brachycera</taxon>
        <taxon>Muscomorpha</taxon>
        <taxon>Tephritoidea</taxon>
        <taxon>Tephritidae</taxon>
        <taxon>Ceratitis</taxon>
        <taxon>Ceratitis</taxon>
    </lineage>
</organism>
<keyword evidence="1" id="KW-0812">Transmembrane</keyword>
<gene>
    <name evidence="2" type="ORF">CCAP1982_LOCUS8724</name>
</gene>
<keyword evidence="1" id="KW-0472">Membrane</keyword>
<evidence type="ECO:0000313" key="2">
    <source>
        <dbReference type="EMBL" id="CAD7000232.1"/>
    </source>
</evidence>
<accession>A0A811UM14</accession>